<organism evidence="2 3">
    <name type="scientific">Dactylosporangium salmoneum</name>
    <dbReference type="NCBI Taxonomy" id="53361"/>
    <lineage>
        <taxon>Bacteria</taxon>
        <taxon>Bacillati</taxon>
        <taxon>Actinomycetota</taxon>
        <taxon>Actinomycetes</taxon>
        <taxon>Micromonosporales</taxon>
        <taxon>Micromonosporaceae</taxon>
        <taxon>Dactylosporangium</taxon>
    </lineage>
</organism>
<proteinExistence type="predicted"/>
<feature type="transmembrane region" description="Helical" evidence="1">
    <location>
        <begin position="89"/>
        <end position="108"/>
    </location>
</feature>
<name>A0ABP5SUH0_9ACTN</name>
<accession>A0ABP5SUH0</accession>
<keyword evidence="3" id="KW-1185">Reference proteome</keyword>
<evidence type="ECO:0000256" key="1">
    <source>
        <dbReference type="SAM" id="Phobius"/>
    </source>
</evidence>
<keyword evidence="1" id="KW-0812">Transmembrane</keyword>
<feature type="transmembrane region" description="Helical" evidence="1">
    <location>
        <begin position="57"/>
        <end position="77"/>
    </location>
</feature>
<sequence>MVLIFCDLSSPASETATAASTGAEPIDSEPTDNASVNLTYKDLNTGLSVRGAHAEGVIRLCAFGLGCTGMAASAAWIVKVGGALPTPALLAVTTITTAGIACCTWLMARKPKPQKMRWR</sequence>
<dbReference type="RefSeq" id="WP_344612102.1">
    <property type="nucleotide sequence ID" value="NZ_BAAARV010000019.1"/>
</dbReference>
<gene>
    <name evidence="2" type="ORF">GCM10010170_020900</name>
</gene>
<comment type="caution">
    <text evidence="2">The sequence shown here is derived from an EMBL/GenBank/DDBJ whole genome shotgun (WGS) entry which is preliminary data.</text>
</comment>
<reference evidence="3" key="1">
    <citation type="journal article" date="2019" name="Int. J. Syst. Evol. Microbiol.">
        <title>The Global Catalogue of Microorganisms (GCM) 10K type strain sequencing project: providing services to taxonomists for standard genome sequencing and annotation.</title>
        <authorList>
            <consortium name="The Broad Institute Genomics Platform"/>
            <consortium name="The Broad Institute Genome Sequencing Center for Infectious Disease"/>
            <person name="Wu L."/>
            <person name="Ma J."/>
        </authorList>
    </citation>
    <scope>NUCLEOTIDE SEQUENCE [LARGE SCALE GENOMIC DNA]</scope>
    <source>
        <strain evidence="3">JCM 3272</strain>
    </source>
</reference>
<protein>
    <submittedName>
        <fullName evidence="2">Uncharacterized protein</fullName>
    </submittedName>
</protein>
<evidence type="ECO:0000313" key="3">
    <source>
        <dbReference type="Proteomes" id="UP001501444"/>
    </source>
</evidence>
<evidence type="ECO:0000313" key="2">
    <source>
        <dbReference type="EMBL" id="GAA2339025.1"/>
    </source>
</evidence>
<keyword evidence="1" id="KW-0472">Membrane</keyword>
<dbReference type="EMBL" id="BAAARV010000019">
    <property type="protein sequence ID" value="GAA2339025.1"/>
    <property type="molecule type" value="Genomic_DNA"/>
</dbReference>
<dbReference type="Proteomes" id="UP001501444">
    <property type="component" value="Unassembled WGS sequence"/>
</dbReference>
<keyword evidence="1" id="KW-1133">Transmembrane helix</keyword>